<dbReference type="Proteomes" id="UP000659697">
    <property type="component" value="Unassembled WGS sequence"/>
</dbReference>
<dbReference type="Gene3D" id="3.40.1350.10">
    <property type="match status" value="1"/>
</dbReference>
<dbReference type="Pfam" id="PF08721">
    <property type="entry name" value="Tn7_Tnp_TnsA_C"/>
    <property type="match status" value="1"/>
</dbReference>
<feature type="domain" description="TnsA endonuclease C-terminal" evidence="1">
    <location>
        <begin position="127"/>
        <end position="201"/>
    </location>
</feature>
<name>A0ABQ3L1G5_9ALTE</name>
<dbReference type="InterPro" id="IPR014832">
    <property type="entry name" value="TnsA_C"/>
</dbReference>
<evidence type="ECO:0000313" key="3">
    <source>
        <dbReference type="EMBL" id="GHG73568.1"/>
    </source>
</evidence>
<evidence type="ECO:0000259" key="1">
    <source>
        <dbReference type="Pfam" id="PF08721"/>
    </source>
</evidence>
<accession>A0ABQ3L1G5</accession>
<reference evidence="4" key="1">
    <citation type="journal article" date="2019" name="Int. J. Syst. Evol. Microbiol.">
        <title>The Global Catalogue of Microorganisms (GCM) 10K type strain sequencing project: providing services to taxonomists for standard genome sequencing and annotation.</title>
        <authorList>
            <consortium name="The Broad Institute Genomics Platform"/>
            <consortium name="The Broad Institute Genome Sequencing Center for Infectious Disease"/>
            <person name="Wu L."/>
            <person name="Ma J."/>
        </authorList>
    </citation>
    <scope>NUCLEOTIDE SEQUENCE [LARGE SCALE GENOMIC DNA]</scope>
    <source>
        <strain evidence="4">CGMCC 1.7003</strain>
    </source>
</reference>
<dbReference type="InterPro" id="IPR011856">
    <property type="entry name" value="tRNA_endonuc-like_dom_sf"/>
</dbReference>
<dbReference type="RefSeq" id="WP_189433499.1">
    <property type="nucleotide sequence ID" value="NZ_BNAO01000007.1"/>
</dbReference>
<comment type="caution">
    <text evidence="3">The sequence shown here is derived from an EMBL/GenBank/DDBJ whole genome shotgun (WGS) entry which is preliminary data.</text>
</comment>
<proteinExistence type="predicted"/>
<dbReference type="Pfam" id="PF08722">
    <property type="entry name" value="Tn7_TnsA-like_N"/>
    <property type="match status" value="1"/>
</dbReference>
<organism evidence="3 4">
    <name type="scientific">Alishewanella longhuensis</name>
    <dbReference type="NCBI Taxonomy" id="1091037"/>
    <lineage>
        <taxon>Bacteria</taxon>
        <taxon>Pseudomonadati</taxon>
        <taxon>Pseudomonadota</taxon>
        <taxon>Gammaproteobacteria</taxon>
        <taxon>Alteromonadales</taxon>
        <taxon>Alteromonadaceae</taxon>
        <taxon>Alishewanella</taxon>
    </lineage>
</organism>
<dbReference type="EMBL" id="BNAO01000007">
    <property type="protein sequence ID" value="GHG73568.1"/>
    <property type="molecule type" value="Genomic_DNA"/>
</dbReference>
<protein>
    <recommendedName>
        <fullName evidence="5">Heteromeric transposase endonuclease subunit TnsA</fullName>
    </recommendedName>
</protein>
<sequence length="217" mass="25278">MPIRNIPKSYRNVTGVAANSKAEGKAMFESTLERDWLTLLQFSAEVERFEVQPVKVPWFDEKGKERSYTPDVLVYYYQPGRKPLLCEVKYRDELREHWAQFKPKFQAAYRFAKDRGWRFKLITEKHIRTQLLDNAKFLLPFTRRVPDDSELAPQLLNSLVKVESCSVQELLTSIDANPMVQAEYIPLLWYLVGTKRVGADLTQKLTMASKVWSVAND</sequence>
<keyword evidence="4" id="KW-1185">Reference proteome</keyword>
<gene>
    <name evidence="3" type="ORF">GCM10010919_26450</name>
</gene>
<evidence type="ECO:0000259" key="2">
    <source>
        <dbReference type="Pfam" id="PF08722"/>
    </source>
</evidence>
<feature type="domain" description="TnsA endonuclease N-terminal" evidence="2">
    <location>
        <begin position="44"/>
        <end position="124"/>
    </location>
</feature>
<evidence type="ECO:0000313" key="4">
    <source>
        <dbReference type="Proteomes" id="UP000659697"/>
    </source>
</evidence>
<evidence type="ECO:0008006" key="5">
    <source>
        <dbReference type="Google" id="ProtNLM"/>
    </source>
</evidence>
<dbReference type="InterPro" id="IPR014833">
    <property type="entry name" value="TnsA_N"/>
</dbReference>